<evidence type="ECO:0000256" key="1">
    <source>
        <dbReference type="SAM" id="SignalP"/>
    </source>
</evidence>
<proteinExistence type="predicted"/>
<protein>
    <recommendedName>
        <fullName evidence="3">Secreted protein</fullName>
    </recommendedName>
</protein>
<evidence type="ECO:0008006" key="3">
    <source>
        <dbReference type="Google" id="ProtNLM"/>
    </source>
</evidence>
<reference evidence="2" key="1">
    <citation type="submission" date="2018-02" db="EMBL/GenBank/DDBJ databases">
        <title>Rhizophora mucronata_Transcriptome.</title>
        <authorList>
            <person name="Meera S.P."/>
            <person name="Sreeshan A."/>
            <person name="Augustine A."/>
        </authorList>
    </citation>
    <scope>NUCLEOTIDE SEQUENCE</scope>
    <source>
        <tissue evidence="2">Leaf</tissue>
    </source>
</reference>
<organism evidence="2">
    <name type="scientific">Rhizophora mucronata</name>
    <name type="common">Asiatic mangrove</name>
    <dbReference type="NCBI Taxonomy" id="61149"/>
    <lineage>
        <taxon>Eukaryota</taxon>
        <taxon>Viridiplantae</taxon>
        <taxon>Streptophyta</taxon>
        <taxon>Embryophyta</taxon>
        <taxon>Tracheophyta</taxon>
        <taxon>Spermatophyta</taxon>
        <taxon>Magnoliopsida</taxon>
        <taxon>eudicotyledons</taxon>
        <taxon>Gunneridae</taxon>
        <taxon>Pentapetalae</taxon>
        <taxon>rosids</taxon>
        <taxon>fabids</taxon>
        <taxon>Malpighiales</taxon>
        <taxon>Rhizophoraceae</taxon>
        <taxon>Rhizophora</taxon>
    </lineage>
</organism>
<accession>A0A2P2MDT0</accession>
<sequence length="63" mass="7346">MILLILLFLNCLVFSQFPQNLCGHCHCQPNLSTIIRMEIYVNKLNKCMQIQKFSVRMNGCLEV</sequence>
<feature type="signal peptide" evidence="1">
    <location>
        <begin position="1"/>
        <end position="15"/>
    </location>
</feature>
<feature type="chain" id="PRO_5015123653" description="Secreted protein" evidence="1">
    <location>
        <begin position="16"/>
        <end position="63"/>
    </location>
</feature>
<keyword evidence="1" id="KW-0732">Signal</keyword>
<evidence type="ECO:0000313" key="2">
    <source>
        <dbReference type="EMBL" id="MBX28314.1"/>
    </source>
</evidence>
<dbReference type="EMBL" id="GGEC01047830">
    <property type="protein sequence ID" value="MBX28314.1"/>
    <property type="molecule type" value="Transcribed_RNA"/>
</dbReference>
<name>A0A2P2MDT0_RHIMU</name>
<dbReference type="AlphaFoldDB" id="A0A2P2MDT0"/>